<proteinExistence type="predicted"/>
<organism evidence="1 2">
    <name type="scientific">Rhizobium binae</name>
    <dbReference type="NCBI Taxonomy" id="1138190"/>
    <lineage>
        <taxon>Bacteria</taxon>
        <taxon>Pseudomonadati</taxon>
        <taxon>Pseudomonadota</taxon>
        <taxon>Alphaproteobacteria</taxon>
        <taxon>Hyphomicrobiales</taxon>
        <taxon>Rhizobiaceae</taxon>
        <taxon>Rhizobium/Agrobacterium group</taxon>
        <taxon>Rhizobium</taxon>
    </lineage>
</organism>
<evidence type="ECO:0008006" key="3">
    <source>
        <dbReference type="Google" id="ProtNLM"/>
    </source>
</evidence>
<accession>A0ABV2MRJ1</accession>
<evidence type="ECO:0000313" key="1">
    <source>
        <dbReference type="EMBL" id="MET3759026.1"/>
    </source>
</evidence>
<evidence type="ECO:0000313" key="2">
    <source>
        <dbReference type="Proteomes" id="UP001549077"/>
    </source>
</evidence>
<reference evidence="1 2" key="1">
    <citation type="submission" date="2024-06" db="EMBL/GenBank/DDBJ databases">
        <title>Genomic Encyclopedia of Type Strains, Phase IV (KMG-IV): sequencing the most valuable type-strain genomes for metagenomic binning, comparative biology and taxonomic classification.</title>
        <authorList>
            <person name="Goeker M."/>
        </authorList>
    </citation>
    <scope>NUCLEOTIDE SEQUENCE [LARGE SCALE GENOMIC DNA]</scope>
    <source>
        <strain evidence="1 2">DSM 29288</strain>
    </source>
</reference>
<sequence>MEAELKDVGDQALMRVLDTAFPIICPGLFLSHYGRRSVPATKRLTDTSRFQSGLRASANDVLHHIAVQRQICDDPFQATSICSVCMKTPCSLHGISTRTREIGLVEETLMRIRGLKLVYGRTTLACWSNAAVQSATPSACHPKASRTTDGAIAISVPNLGQKAPVGLARYRERLLK</sequence>
<protein>
    <recommendedName>
        <fullName evidence="3">Transposase</fullName>
    </recommendedName>
</protein>
<dbReference type="EMBL" id="JBEPMY010000042">
    <property type="protein sequence ID" value="MET3759026.1"/>
    <property type="molecule type" value="Genomic_DNA"/>
</dbReference>
<comment type="caution">
    <text evidence="1">The sequence shown here is derived from an EMBL/GenBank/DDBJ whole genome shotgun (WGS) entry which is preliminary data.</text>
</comment>
<dbReference type="Proteomes" id="UP001549077">
    <property type="component" value="Unassembled WGS sequence"/>
</dbReference>
<keyword evidence="2" id="KW-1185">Reference proteome</keyword>
<gene>
    <name evidence="1" type="ORF">ABID08_006410</name>
</gene>
<name>A0ABV2MRJ1_9HYPH</name>